<name>A0A8J5XXS9_DIALT</name>
<dbReference type="PANTHER" id="PTHR33336:SF1">
    <property type="entry name" value="(4S)-4-HYDROXY-5-PHOSPHONOOXYPENTANE-2,3-DIONE ISOMERASE"/>
    <property type="match status" value="1"/>
</dbReference>
<dbReference type="GO" id="GO:0016491">
    <property type="term" value="F:oxidoreductase activity"/>
    <property type="evidence" value="ECO:0007669"/>
    <property type="project" value="TreeGrafter"/>
</dbReference>
<dbReference type="Proteomes" id="UP000751190">
    <property type="component" value="Unassembled WGS sequence"/>
</dbReference>
<gene>
    <name evidence="2" type="ORF">KFE25_009133</name>
</gene>
<organism evidence="2 3">
    <name type="scientific">Diacronema lutheri</name>
    <name type="common">Unicellular marine alga</name>
    <name type="synonym">Monochrysis lutheri</name>
    <dbReference type="NCBI Taxonomy" id="2081491"/>
    <lineage>
        <taxon>Eukaryota</taxon>
        <taxon>Haptista</taxon>
        <taxon>Haptophyta</taxon>
        <taxon>Pavlovophyceae</taxon>
        <taxon>Pavlovales</taxon>
        <taxon>Pavlovaceae</taxon>
        <taxon>Diacronema</taxon>
    </lineage>
</organism>
<dbReference type="AlphaFoldDB" id="A0A8J5XXS9"/>
<reference evidence="2" key="1">
    <citation type="submission" date="2021-05" db="EMBL/GenBank/DDBJ databases">
        <title>The genome of the haptophyte Pavlova lutheri (Diacronema luteri, Pavlovales) - a model for lipid biosynthesis in eukaryotic algae.</title>
        <authorList>
            <person name="Hulatt C.J."/>
            <person name="Posewitz M.C."/>
        </authorList>
    </citation>
    <scope>NUCLEOTIDE SEQUENCE</scope>
    <source>
        <strain evidence="2">NIVA-4/92</strain>
    </source>
</reference>
<dbReference type="Gene3D" id="3.30.70.100">
    <property type="match status" value="1"/>
</dbReference>
<dbReference type="InterPro" id="IPR050744">
    <property type="entry name" value="AI-2_Isomerase_LsrG"/>
</dbReference>
<dbReference type="Pfam" id="PF03992">
    <property type="entry name" value="ABM"/>
    <property type="match status" value="1"/>
</dbReference>
<evidence type="ECO:0000259" key="1">
    <source>
        <dbReference type="PROSITE" id="PS51725"/>
    </source>
</evidence>
<dbReference type="SUPFAM" id="SSF54909">
    <property type="entry name" value="Dimeric alpha+beta barrel"/>
    <property type="match status" value="1"/>
</dbReference>
<dbReference type="EMBL" id="JAGTXO010000001">
    <property type="protein sequence ID" value="KAG8470712.1"/>
    <property type="molecule type" value="Genomic_DNA"/>
</dbReference>
<dbReference type="OMA" id="ACKVHAT"/>
<dbReference type="OrthoDB" id="10261153at2759"/>
<comment type="caution">
    <text evidence="2">The sequence shown here is derived from an EMBL/GenBank/DDBJ whole genome shotgun (WGS) entry which is preliminary data.</text>
</comment>
<dbReference type="InterPro" id="IPR011008">
    <property type="entry name" value="Dimeric_a/b-barrel"/>
</dbReference>
<dbReference type="PROSITE" id="PS51725">
    <property type="entry name" value="ABM"/>
    <property type="match status" value="1"/>
</dbReference>
<protein>
    <recommendedName>
        <fullName evidence="1">ABM domain-containing protein</fullName>
    </recommendedName>
</protein>
<dbReference type="InterPro" id="IPR007138">
    <property type="entry name" value="ABM_dom"/>
</dbReference>
<evidence type="ECO:0000313" key="3">
    <source>
        <dbReference type="Proteomes" id="UP000751190"/>
    </source>
</evidence>
<proteinExistence type="predicted"/>
<accession>A0A8J5XXS9</accession>
<dbReference type="GO" id="GO:0005829">
    <property type="term" value="C:cytosol"/>
    <property type="evidence" value="ECO:0007669"/>
    <property type="project" value="TreeGrafter"/>
</dbReference>
<sequence>MAPVIAFVTVTINPEMVDRFLQVMKEDSIGSLGRENGGCLRFDVLADPKTPNKFMLYEMYKDEAAMKFHKEQPHYLMWAAFKKDGGVLSQEVISGVAVYGAGM</sequence>
<keyword evidence="3" id="KW-1185">Reference proteome</keyword>
<feature type="domain" description="ABM" evidence="1">
    <location>
        <begin position="4"/>
        <end position="96"/>
    </location>
</feature>
<dbReference type="PANTHER" id="PTHR33336">
    <property type="entry name" value="QUINOL MONOOXYGENASE YGIN-RELATED"/>
    <property type="match status" value="1"/>
</dbReference>
<evidence type="ECO:0000313" key="2">
    <source>
        <dbReference type="EMBL" id="KAG8470712.1"/>
    </source>
</evidence>